<proteinExistence type="predicted"/>
<dbReference type="Gene3D" id="3.40.50.150">
    <property type="entry name" value="Vaccinia Virus protein VP39"/>
    <property type="match status" value="1"/>
</dbReference>
<name>A0ABP9CZP2_9BACT</name>
<gene>
    <name evidence="2" type="ORF">GCM10023331_00870</name>
</gene>
<dbReference type="InterPro" id="IPR029063">
    <property type="entry name" value="SAM-dependent_MTases_sf"/>
</dbReference>
<organism evidence="2 3">
    <name type="scientific">Algivirga pacifica</name>
    <dbReference type="NCBI Taxonomy" id="1162670"/>
    <lineage>
        <taxon>Bacteria</taxon>
        <taxon>Pseudomonadati</taxon>
        <taxon>Bacteroidota</taxon>
        <taxon>Cytophagia</taxon>
        <taxon>Cytophagales</taxon>
        <taxon>Flammeovirgaceae</taxon>
        <taxon>Algivirga</taxon>
    </lineage>
</organism>
<dbReference type="SUPFAM" id="SSF53335">
    <property type="entry name" value="S-adenosyl-L-methionine-dependent methyltransferases"/>
    <property type="match status" value="1"/>
</dbReference>
<dbReference type="Pfam" id="PF13649">
    <property type="entry name" value="Methyltransf_25"/>
    <property type="match status" value="1"/>
</dbReference>
<reference evidence="3" key="1">
    <citation type="journal article" date="2019" name="Int. J. Syst. Evol. Microbiol.">
        <title>The Global Catalogue of Microorganisms (GCM) 10K type strain sequencing project: providing services to taxonomists for standard genome sequencing and annotation.</title>
        <authorList>
            <consortium name="The Broad Institute Genomics Platform"/>
            <consortium name="The Broad Institute Genome Sequencing Center for Infectious Disease"/>
            <person name="Wu L."/>
            <person name="Ma J."/>
        </authorList>
    </citation>
    <scope>NUCLEOTIDE SEQUENCE [LARGE SCALE GENOMIC DNA]</scope>
    <source>
        <strain evidence="3">JCM 18326</strain>
    </source>
</reference>
<dbReference type="InterPro" id="IPR030373">
    <property type="entry name" value="PABS_CS"/>
</dbReference>
<dbReference type="InterPro" id="IPR041698">
    <property type="entry name" value="Methyltransf_25"/>
</dbReference>
<dbReference type="EMBL" id="BAABJX010000002">
    <property type="protein sequence ID" value="GAA4820317.1"/>
    <property type="molecule type" value="Genomic_DNA"/>
</dbReference>
<dbReference type="Proteomes" id="UP001500298">
    <property type="component" value="Unassembled WGS sequence"/>
</dbReference>
<sequence length="178" mass="20756">MDHLPEQGEILILGGGTGWVLQELFRQKPQLSVTYVEASQKMLEISQQKLPVAYRQQVKFIHGTEQDVKGYFDGIITFYLLDVYTVEEQRVMMQRIALLAKKDTLWLVADFQLTGAKEHFWQNILLQTMFLFFRIVAAVNVQKLPDYEDLFSDHPFQRLGKKTFFGKMIFAAIYKAIK</sequence>
<evidence type="ECO:0000313" key="2">
    <source>
        <dbReference type="EMBL" id="GAA4820317.1"/>
    </source>
</evidence>
<accession>A0ABP9CZP2</accession>
<protein>
    <recommendedName>
        <fullName evidence="1">Methyltransferase domain-containing protein</fullName>
    </recommendedName>
</protein>
<dbReference type="PROSITE" id="PS01330">
    <property type="entry name" value="PABS_1"/>
    <property type="match status" value="1"/>
</dbReference>
<dbReference type="CDD" id="cd02440">
    <property type="entry name" value="AdoMet_MTases"/>
    <property type="match status" value="1"/>
</dbReference>
<keyword evidence="3" id="KW-1185">Reference proteome</keyword>
<evidence type="ECO:0000313" key="3">
    <source>
        <dbReference type="Proteomes" id="UP001500298"/>
    </source>
</evidence>
<evidence type="ECO:0000259" key="1">
    <source>
        <dbReference type="Pfam" id="PF13649"/>
    </source>
</evidence>
<comment type="caution">
    <text evidence="2">The sequence shown here is derived from an EMBL/GenBank/DDBJ whole genome shotgun (WGS) entry which is preliminary data.</text>
</comment>
<feature type="domain" description="Methyltransferase" evidence="1">
    <location>
        <begin position="10"/>
        <end position="101"/>
    </location>
</feature>